<evidence type="ECO:0000256" key="4">
    <source>
        <dbReference type="ARBA" id="ARBA00022989"/>
    </source>
</evidence>
<dbReference type="Gene3D" id="1.20.1250.20">
    <property type="entry name" value="MFS general substrate transporter like domains"/>
    <property type="match status" value="1"/>
</dbReference>
<feature type="transmembrane region" description="Helical" evidence="6">
    <location>
        <begin position="313"/>
        <end position="339"/>
    </location>
</feature>
<feature type="transmembrane region" description="Helical" evidence="6">
    <location>
        <begin position="177"/>
        <end position="198"/>
    </location>
</feature>
<comment type="caution">
    <text evidence="8">The sequence shown here is derived from an EMBL/GenBank/DDBJ whole genome shotgun (WGS) entry which is preliminary data.</text>
</comment>
<feature type="transmembrane region" description="Helical" evidence="6">
    <location>
        <begin position="119"/>
        <end position="141"/>
    </location>
</feature>
<feature type="transmembrane region" description="Helical" evidence="6">
    <location>
        <begin position="242"/>
        <end position="260"/>
    </location>
</feature>
<evidence type="ECO:0000313" key="9">
    <source>
        <dbReference type="Proteomes" id="UP001166286"/>
    </source>
</evidence>
<keyword evidence="5 6" id="KW-0472">Membrane</keyword>
<dbReference type="GO" id="GO:0015606">
    <property type="term" value="F:spermidine transmembrane transporter activity"/>
    <property type="evidence" value="ECO:0007669"/>
    <property type="project" value="TreeGrafter"/>
</dbReference>
<evidence type="ECO:0000256" key="2">
    <source>
        <dbReference type="ARBA" id="ARBA00008335"/>
    </source>
</evidence>
<keyword evidence="9" id="KW-1185">Reference proteome</keyword>
<dbReference type="GO" id="GO:0005886">
    <property type="term" value="C:plasma membrane"/>
    <property type="evidence" value="ECO:0007669"/>
    <property type="project" value="TreeGrafter"/>
</dbReference>
<dbReference type="InterPro" id="IPR020846">
    <property type="entry name" value="MFS_dom"/>
</dbReference>
<proteinExistence type="inferred from homology"/>
<comment type="similarity">
    <text evidence="2">Belongs to the major facilitator superfamily.</text>
</comment>
<name>A0AA39RAT7_9LECA</name>
<protein>
    <recommendedName>
        <fullName evidence="7">Major facilitator superfamily (MFS) profile domain-containing protein</fullName>
    </recommendedName>
</protein>
<evidence type="ECO:0000256" key="5">
    <source>
        <dbReference type="ARBA" id="ARBA00023136"/>
    </source>
</evidence>
<dbReference type="PANTHER" id="PTHR23502">
    <property type="entry name" value="MAJOR FACILITATOR SUPERFAMILY"/>
    <property type="match status" value="1"/>
</dbReference>
<dbReference type="CDD" id="cd17323">
    <property type="entry name" value="MFS_Tpo1_MDR_like"/>
    <property type="match status" value="1"/>
</dbReference>
<dbReference type="GO" id="GO:0000297">
    <property type="term" value="F:spermine transmembrane transporter activity"/>
    <property type="evidence" value="ECO:0007669"/>
    <property type="project" value="TreeGrafter"/>
</dbReference>
<dbReference type="PANTHER" id="PTHR23502:SF182">
    <property type="entry name" value="POLYAMINE TRANSPORTER, PUTATIVE-RELATED"/>
    <property type="match status" value="1"/>
</dbReference>
<dbReference type="SUPFAM" id="SSF103473">
    <property type="entry name" value="MFS general substrate transporter"/>
    <property type="match status" value="1"/>
</dbReference>
<sequence>MSTSTLSTQTSHVIKTALNRPYDAINNEKLPDEAVDATEKGLVAAQEDKFALRDVANGLQKTVTAQDWTGPNDPENPMNWPLWQRVYHTTAPGLVAFAVTFGTSVYTPGYPEVMEQFHVSSTVALLGLSLFVVGLAFGPVLAAPISETRGRKVVYLVSLPLGALFTLGAGLSKSFAALAITRFFAGFFSSPVLAVGAGTNVDIWAPIDRAVTTSLFILAAFLGPALGPAVGGFSAQHKGWRWTQWDILFLMIPIYLYCLGMKETYKKIILQNRAKRLSIPPPAKTGPSGLAQLKFLLTVTLLRPVAMIFTEPIVFFMSLYVSFNFLVLYGFFAAFPIVFEGVYHFDTGFSGITFLGIAFGCCISFVTAVIIDRVWYHKEHKKSHDEGRAGVVAPEHRLYTAMMGSFVLPIGLFWFAWTARADVHWISPILASVVFAWGNVCIFIATALYLVDVYGPSNGASALAANGLMRYSFGAASPLFTVQMYDRLGIAWATSLLAFLSLTMLPIPWILFKYGSQIRKKSNYDTIKA</sequence>
<feature type="transmembrane region" description="Helical" evidence="6">
    <location>
        <begin position="86"/>
        <end position="107"/>
    </location>
</feature>
<reference evidence="8" key="1">
    <citation type="submission" date="2023-03" db="EMBL/GenBank/DDBJ databases">
        <title>Complete genome of Cladonia borealis.</title>
        <authorList>
            <person name="Park H."/>
        </authorList>
    </citation>
    <scope>NUCLEOTIDE SEQUENCE</scope>
    <source>
        <strain evidence="8">ANT050790</strain>
    </source>
</reference>
<feature type="transmembrane region" description="Helical" evidence="6">
    <location>
        <begin position="429"/>
        <end position="451"/>
    </location>
</feature>
<dbReference type="PROSITE" id="PS50850">
    <property type="entry name" value="MFS"/>
    <property type="match status" value="1"/>
</dbReference>
<dbReference type="InterPro" id="IPR036259">
    <property type="entry name" value="MFS_trans_sf"/>
</dbReference>
<feature type="transmembrane region" description="Helical" evidence="6">
    <location>
        <begin position="153"/>
        <end position="171"/>
    </location>
</feature>
<dbReference type="AlphaFoldDB" id="A0AA39RAT7"/>
<feature type="transmembrane region" description="Helical" evidence="6">
    <location>
        <begin position="463"/>
        <end position="484"/>
    </location>
</feature>
<feature type="transmembrane region" description="Helical" evidence="6">
    <location>
        <begin position="351"/>
        <end position="376"/>
    </location>
</feature>
<feature type="transmembrane region" description="Helical" evidence="6">
    <location>
        <begin position="397"/>
        <end position="417"/>
    </location>
</feature>
<feature type="domain" description="Major facilitator superfamily (MFS) profile" evidence="7">
    <location>
        <begin position="88"/>
        <end position="521"/>
    </location>
</feature>
<feature type="transmembrane region" description="Helical" evidence="6">
    <location>
        <begin position="210"/>
        <end position="230"/>
    </location>
</feature>
<evidence type="ECO:0000313" key="8">
    <source>
        <dbReference type="EMBL" id="KAK0517426.1"/>
    </source>
</evidence>
<keyword evidence="3 6" id="KW-0812">Transmembrane</keyword>
<gene>
    <name evidence="8" type="ORF">JMJ35_000581</name>
</gene>
<evidence type="ECO:0000259" key="7">
    <source>
        <dbReference type="PROSITE" id="PS50850"/>
    </source>
</evidence>
<evidence type="ECO:0000256" key="3">
    <source>
        <dbReference type="ARBA" id="ARBA00022692"/>
    </source>
</evidence>
<dbReference type="Proteomes" id="UP001166286">
    <property type="component" value="Unassembled WGS sequence"/>
</dbReference>
<comment type="subcellular location">
    <subcellularLocation>
        <location evidence="1">Membrane</location>
        <topology evidence="1">Multi-pass membrane protein</topology>
    </subcellularLocation>
</comment>
<dbReference type="FunFam" id="1.20.1250.20:FF:000082">
    <property type="entry name" value="MFS multidrug transporter, putative"/>
    <property type="match status" value="1"/>
</dbReference>
<accession>A0AA39RAT7</accession>
<dbReference type="Pfam" id="PF07690">
    <property type="entry name" value="MFS_1"/>
    <property type="match status" value="1"/>
</dbReference>
<organism evidence="8 9">
    <name type="scientific">Cladonia borealis</name>
    <dbReference type="NCBI Taxonomy" id="184061"/>
    <lineage>
        <taxon>Eukaryota</taxon>
        <taxon>Fungi</taxon>
        <taxon>Dikarya</taxon>
        <taxon>Ascomycota</taxon>
        <taxon>Pezizomycotina</taxon>
        <taxon>Lecanoromycetes</taxon>
        <taxon>OSLEUM clade</taxon>
        <taxon>Lecanoromycetidae</taxon>
        <taxon>Lecanorales</taxon>
        <taxon>Lecanorineae</taxon>
        <taxon>Cladoniaceae</taxon>
        <taxon>Cladonia</taxon>
    </lineage>
</organism>
<evidence type="ECO:0000256" key="6">
    <source>
        <dbReference type="SAM" id="Phobius"/>
    </source>
</evidence>
<dbReference type="EMBL" id="JAFEKC020000001">
    <property type="protein sequence ID" value="KAK0517426.1"/>
    <property type="molecule type" value="Genomic_DNA"/>
</dbReference>
<evidence type="ECO:0000256" key="1">
    <source>
        <dbReference type="ARBA" id="ARBA00004141"/>
    </source>
</evidence>
<dbReference type="InterPro" id="IPR011701">
    <property type="entry name" value="MFS"/>
</dbReference>
<keyword evidence="4 6" id="KW-1133">Transmembrane helix</keyword>
<feature type="transmembrane region" description="Helical" evidence="6">
    <location>
        <begin position="490"/>
        <end position="512"/>
    </location>
</feature>